<dbReference type="EMBL" id="DAAVPZ010000055">
    <property type="protein sequence ID" value="HAF6280389.1"/>
    <property type="molecule type" value="Genomic_DNA"/>
</dbReference>
<gene>
    <name evidence="1" type="ORF">G9F26_004628</name>
</gene>
<dbReference type="AlphaFoldDB" id="A0A750MS83"/>
<sequence>MILEPMGKPGEAPAYTIPWTIEEDELVIGLYGTMTAREITAFLPKRTLPAVNTRIGVLRQLYPDRMEYIKRPYSLKEDKFIRDNCQVMTTEEIAEHLDRSPKSVALRGRYGLNISFYKCGERSVNAKYTDDIVIRARDLRDNLNLTFAEIDQRLGLPKKTARRLYHNRLTADYA</sequence>
<proteinExistence type="predicted"/>
<reference evidence="1" key="1">
    <citation type="journal article" date="2018" name="Genome Biol.">
        <title>SKESA: strategic k-mer extension for scrupulous assemblies.</title>
        <authorList>
            <person name="Souvorov A."/>
            <person name="Agarwala R."/>
            <person name="Lipman D.J."/>
        </authorList>
    </citation>
    <scope>NUCLEOTIDE SEQUENCE</scope>
    <source>
        <strain evidence="1">MA.CK_93/00002981</strain>
    </source>
</reference>
<reference evidence="1" key="2">
    <citation type="submission" date="2020-02" db="EMBL/GenBank/DDBJ databases">
        <authorList>
            <consortium name="NCBI Pathogen Detection Project"/>
        </authorList>
    </citation>
    <scope>NUCLEOTIDE SEQUENCE</scope>
    <source>
        <strain evidence="1">MA.CK_93/00002981</strain>
    </source>
</reference>
<name>A0A750MS83_SALER</name>
<protein>
    <submittedName>
        <fullName evidence="1">AsnC family protein</fullName>
    </submittedName>
</protein>
<comment type="caution">
    <text evidence="1">The sequence shown here is derived from an EMBL/GenBank/DDBJ whole genome shotgun (WGS) entry which is preliminary data.</text>
</comment>
<evidence type="ECO:0000313" key="1">
    <source>
        <dbReference type="EMBL" id="HAF6280389.1"/>
    </source>
</evidence>
<feature type="non-terminal residue" evidence="1">
    <location>
        <position position="174"/>
    </location>
</feature>
<accession>A0A750MS83</accession>
<organism evidence="1">
    <name type="scientific">Salmonella enterica</name>
    <name type="common">Salmonella choleraesuis</name>
    <dbReference type="NCBI Taxonomy" id="28901"/>
    <lineage>
        <taxon>Bacteria</taxon>
        <taxon>Pseudomonadati</taxon>
        <taxon>Pseudomonadota</taxon>
        <taxon>Gammaproteobacteria</taxon>
        <taxon>Enterobacterales</taxon>
        <taxon>Enterobacteriaceae</taxon>
        <taxon>Salmonella</taxon>
    </lineage>
</organism>